<protein>
    <submittedName>
        <fullName evidence="2">Uncharacterized protein</fullName>
    </submittedName>
</protein>
<evidence type="ECO:0000313" key="2">
    <source>
        <dbReference type="EMBL" id="CAI9288159.1"/>
    </source>
</evidence>
<reference evidence="2" key="1">
    <citation type="submission" date="2023-04" db="EMBL/GenBank/DDBJ databases">
        <authorList>
            <person name="Vijverberg K."/>
            <person name="Xiong W."/>
            <person name="Schranz E."/>
        </authorList>
    </citation>
    <scope>NUCLEOTIDE SEQUENCE</scope>
</reference>
<sequence>MRGRKAILNFPLEIEKNQREQDDAADAVVNRNSRRKRSRHSVESDHQCRHSASFRLSPPPNNFSPLPSFAYVSLFTNIYCYPSPTHLYHFYTLLRPISKTLHISTHSSSLLHYYHHLIHISITRWKPKDICIAASTLKPMWTTQRFGRSFEAMT</sequence>
<organism evidence="2 3">
    <name type="scientific">Lactuca saligna</name>
    <name type="common">Willowleaf lettuce</name>
    <dbReference type="NCBI Taxonomy" id="75948"/>
    <lineage>
        <taxon>Eukaryota</taxon>
        <taxon>Viridiplantae</taxon>
        <taxon>Streptophyta</taxon>
        <taxon>Embryophyta</taxon>
        <taxon>Tracheophyta</taxon>
        <taxon>Spermatophyta</taxon>
        <taxon>Magnoliopsida</taxon>
        <taxon>eudicotyledons</taxon>
        <taxon>Gunneridae</taxon>
        <taxon>Pentapetalae</taxon>
        <taxon>asterids</taxon>
        <taxon>campanulids</taxon>
        <taxon>Asterales</taxon>
        <taxon>Asteraceae</taxon>
        <taxon>Cichorioideae</taxon>
        <taxon>Cichorieae</taxon>
        <taxon>Lactucinae</taxon>
        <taxon>Lactuca</taxon>
    </lineage>
</organism>
<feature type="region of interest" description="Disordered" evidence="1">
    <location>
        <begin position="19"/>
        <end position="53"/>
    </location>
</feature>
<gene>
    <name evidence="2" type="ORF">LSALG_LOCUS27480</name>
</gene>
<dbReference type="EMBL" id="OX465081">
    <property type="protein sequence ID" value="CAI9288159.1"/>
    <property type="molecule type" value="Genomic_DNA"/>
</dbReference>
<proteinExistence type="predicted"/>
<keyword evidence="3" id="KW-1185">Reference proteome</keyword>
<dbReference type="AlphaFoldDB" id="A0AA36E9I9"/>
<name>A0AA36E9I9_LACSI</name>
<evidence type="ECO:0000256" key="1">
    <source>
        <dbReference type="SAM" id="MobiDB-lite"/>
    </source>
</evidence>
<accession>A0AA36E9I9</accession>
<evidence type="ECO:0000313" key="3">
    <source>
        <dbReference type="Proteomes" id="UP001177003"/>
    </source>
</evidence>
<dbReference type="Proteomes" id="UP001177003">
    <property type="component" value="Chromosome 5"/>
</dbReference>